<feature type="region of interest" description="Disordered" evidence="1">
    <location>
        <begin position="1"/>
        <end position="23"/>
    </location>
</feature>
<dbReference type="AlphaFoldDB" id="A0AAV7P855"/>
<keyword evidence="3" id="KW-1185">Reference proteome</keyword>
<name>A0AAV7P855_PLEWA</name>
<proteinExistence type="predicted"/>
<organism evidence="2 3">
    <name type="scientific">Pleurodeles waltl</name>
    <name type="common">Iberian ribbed newt</name>
    <dbReference type="NCBI Taxonomy" id="8319"/>
    <lineage>
        <taxon>Eukaryota</taxon>
        <taxon>Metazoa</taxon>
        <taxon>Chordata</taxon>
        <taxon>Craniata</taxon>
        <taxon>Vertebrata</taxon>
        <taxon>Euteleostomi</taxon>
        <taxon>Amphibia</taxon>
        <taxon>Batrachia</taxon>
        <taxon>Caudata</taxon>
        <taxon>Salamandroidea</taxon>
        <taxon>Salamandridae</taxon>
        <taxon>Pleurodelinae</taxon>
        <taxon>Pleurodeles</taxon>
    </lineage>
</organism>
<comment type="caution">
    <text evidence="2">The sequence shown here is derived from an EMBL/GenBank/DDBJ whole genome shotgun (WGS) entry which is preliminary data.</text>
</comment>
<evidence type="ECO:0000313" key="3">
    <source>
        <dbReference type="Proteomes" id="UP001066276"/>
    </source>
</evidence>
<gene>
    <name evidence="2" type="ORF">NDU88_002857</name>
</gene>
<evidence type="ECO:0000256" key="1">
    <source>
        <dbReference type="SAM" id="MobiDB-lite"/>
    </source>
</evidence>
<accession>A0AAV7P855</accession>
<dbReference type="EMBL" id="JANPWB010000011">
    <property type="protein sequence ID" value="KAJ1124396.1"/>
    <property type="molecule type" value="Genomic_DNA"/>
</dbReference>
<reference evidence="2" key="1">
    <citation type="journal article" date="2022" name="bioRxiv">
        <title>Sequencing and chromosome-scale assembly of the giantPleurodeles waltlgenome.</title>
        <authorList>
            <person name="Brown T."/>
            <person name="Elewa A."/>
            <person name="Iarovenko S."/>
            <person name="Subramanian E."/>
            <person name="Araus A.J."/>
            <person name="Petzold A."/>
            <person name="Susuki M."/>
            <person name="Suzuki K.-i.T."/>
            <person name="Hayashi T."/>
            <person name="Toyoda A."/>
            <person name="Oliveira C."/>
            <person name="Osipova E."/>
            <person name="Leigh N.D."/>
            <person name="Simon A."/>
            <person name="Yun M.H."/>
        </authorList>
    </citation>
    <scope>NUCLEOTIDE SEQUENCE</scope>
    <source>
        <strain evidence="2">20211129_DDA</strain>
        <tissue evidence="2">Liver</tissue>
    </source>
</reference>
<protein>
    <submittedName>
        <fullName evidence="2">Uncharacterized protein</fullName>
    </submittedName>
</protein>
<feature type="region of interest" description="Disordered" evidence="1">
    <location>
        <begin position="82"/>
        <end position="113"/>
    </location>
</feature>
<sequence length="113" mass="12278">MAPTPLSRQRVSRDPAAVRPRNRGVTCRGLGAQCRGRAGRRGLVGQPFCRAALKDPRGPTEVSGDRGGVWRRVTPEQIATYGRAWNGGGRGVDVPGGLHWHTAGETQRRRDRA</sequence>
<dbReference type="Proteomes" id="UP001066276">
    <property type="component" value="Chromosome 7"/>
</dbReference>
<evidence type="ECO:0000313" key="2">
    <source>
        <dbReference type="EMBL" id="KAJ1124396.1"/>
    </source>
</evidence>